<keyword evidence="3" id="KW-1185">Reference proteome</keyword>
<dbReference type="AlphaFoldDB" id="A0A8C3JPH2"/>
<evidence type="ECO:0000313" key="3">
    <source>
        <dbReference type="Proteomes" id="UP000694419"/>
    </source>
</evidence>
<reference evidence="2" key="1">
    <citation type="submission" date="2025-05" db="UniProtKB">
        <authorList>
            <consortium name="Ensembl"/>
        </authorList>
    </citation>
    <scope>IDENTIFICATION</scope>
</reference>
<feature type="compositionally biased region" description="Low complexity" evidence="1">
    <location>
        <begin position="11"/>
        <end position="31"/>
    </location>
</feature>
<evidence type="ECO:0000313" key="2">
    <source>
        <dbReference type="Ensembl" id="ENSCPGP00000008793.1"/>
    </source>
</evidence>
<evidence type="ECO:0000256" key="1">
    <source>
        <dbReference type="SAM" id="MobiDB-lite"/>
    </source>
</evidence>
<dbReference type="Ensembl" id="ENSCPGT00000019345.1">
    <property type="protein sequence ID" value="ENSCPGP00000017684.1"/>
    <property type="gene ID" value="ENSCPGG00000012401.1"/>
</dbReference>
<feature type="compositionally biased region" description="Pro residues" evidence="1">
    <location>
        <begin position="54"/>
        <end position="71"/>
    </location>
</feature>
<proteinExistence type="predicted"/>
<protein>
    <submittedName>
        <fullName evidence="2">Uncharacterized protein</fullName>
    </submittedName>
</protein>
<dbReference type="Proteomes" id="UP000694419">
    <property type="component" value="Unplaced"/>
</dbReference>
<name>A0A8C3JPH2_9CHAR</name>
<sequence length="77" mass="8317">MGDRRDPPRLLPALRWDGAGSAGSSRGGQSQHPLPPRWRGGEHHGIASIHHPCPAWPPALPYLHQQPPPGAALPFSR</sequence>
<organism evidence="2 3">
    <name type="scientific">Calidris pygmaea</name>
    <name type="common">Spoon-billed sandpiper</name>
    <dbReference type="NCBI Taxonomy" id="425635"/>
    <lineage>
        <taxon>Eukaryota</taxon>
        <taxon>Metazoa</taxon>
        <taxon>Chordata</taxon>
        <taxon>Craniata</taxon>
        <taxon>Vertebrata</taxon>
        <taxon>Euteleostomi</taxon>
        <taxon>Archelosauria</taxon>
        <taxon>Archosauria</taxon>
        <taxon>Dinosauria</taxon>
        <taxon>Saurischia</taxon>
        <taxon>Theropoda</taxon>
        <taxon>Coelurosauria</taxon>
        <taxon>Aves</taxon>
        <taxon>Neognathae</taxon>
        <taxon>Neoaves</taxon>
        <taxon>Charadriiformes</taxon>
        <taxon>Scolopacidae</taxon>
        <taxon>Calidris</taxon>
    </lineage>
</organism>
<feature type="region of interest" description="Disordered" evidence="1">
    <location>
        <begin position="1"/>
        <end position="77"/>
    </location>
</feature>
<accession>A0A8C3JPH2</accession>
<dbReference type="Ensembl" id="ENSCPGT00000009652.1">
    <property type="protein sequence ID" value="ENSCPGP00000008793.1"/>
    <property type="gene ID" value="ENSCPGG00000006250.1"/>
</dbReference>